<protein>
    <submittedName>
        <fullName evidence="1">Major facilitator superfamily transporter</fullName>
    </submittedName>
</protein>
<dbReference type="VEuPathDB" id="FungiDB:CCM_06594"/>
<dbReference type="VEuPathDB" id="FungiDB:A9K55_008310"/>
<organism evidence="1 2">
    <name type="scientific">Cordyceps militaris</name>
    <name type="common">Caterpillar fungus</name>
    <name type="synonym">Clavaria militaris</name>
    <dbReference type="NCBI Taxonomy" id="73501"/>
    <lineage>
        <taxon>Eukaryota</taxon>
        <taxon>Fungi</taxon>
        <taxon>Dikarya</taxon>
        <taxon>Ascomycota</taxon>
        <taxon>Pezizomycotina</taxon>
        <taxon>Sordariomycetes</taxon>
        <taxon>Hypocreomycetidae</taxon>
        <taxon>Hypocreales</taxon>
        <taxon>Cordycipitaceae</taxon>
        <taxon>Cordyceps</taxon>
    </lineage>
</organism>
<reference evidence="1 2" key="1">
    <citation type="journal article" date="2017" name="BMC Genomics">
        <title>Chromosome level assembly and secondary metabolite potential of the parasitic fungus Cordyceps militaris.</title>
        <authorList>
            <person name="Kramer G.J."/>
            <person name="Nodwell J.R."/>
        </authorList>
    </citation>
    <scope>NUCLEOTIDE SEQUENCE [LARGE SCALE GENOMIC DNA]</scope>
    <source>
        <strain evidence="1 2">ATCC 34164</strain>
    </source>
</reference>
<accession>A0A2H4SKX1</accession>
<dbReference type="EMBL" id="CP023324">
    <property type="protein sequence ID" value="ATY63729.1"/>
    <property type="molecule type" value="Genomic_DNA"/>
</dbReference>
<dbReference type="Proteomes" id="UP000323067">
    <property type="component" value="Chromosome vii"/>
</dbReference>
<name>A0A2H4SKX1_CORMI</name>
<proteinExistence type="predicted"/>
<gene>
    <name evidence="1" type="ORF">A9K55_008310</name>
</gene>
<dbReference type="AlphaFoldDB" id="A0A2H4SKX1"/>
<evidence type="ECO:0000313" key="1">
    <source>
        <dbReference type="EMBL" id="ATY63729.1"/>
    </source>
</evidence>
<sequence>MQLPLSDLAIFLVAGGSGEEHSVIPAGWPVWKSRRVGSEAPPLFGAPYPDVGLPGPRVCNAILDPRLQRKPFIGVSTFGYGGWIFRGLHQKLSKVEDADPVAGGVCGLWWRGVGNNRRPVGWARSAKVFEQRAPAISRSSRQDCLFHGSCALPRFGFE</sequence>
<evidence type="ECO:0000313" key="2">
    <source>
        <dbReference type="Proteomes" id="UP000323067"/>
    </source>
</evidence>